<evidence type="ECO:0000313" key="1">
    <source>
        <dbReference type="EMBL" id="KAI2388035.1"/>
    </source>
</evidence>
<proteinExistence type="predicted"/>
<accession>A0ACB8UY68</accession>
<sequence length="795" mass="89313">MEEYELVGAQEWLLNDNRPSLNSTTSCQYQKSLISGNPAFPQSGERTSLPRIQDSRGVQKSCTPSSSLDNSLATHDSVVHESSADIHVIKRKLPMHYKFSSPVPLAGTDPIPTNLKRSSSLKPGLHIIRTQGLGDNLARAAWRAGRPRIGQIRLPVPYAELKQKYNSYENDINVAGETEHAFLEKIMLHSSTFIPLPNNNDQSLQVWGTSNQLQVARALVSSALSIHMPPETQMKRKSNHFAKITSYSEQKEERITKDAKHEAILQLLRQKPTATLKFPETLVFIWPIDELPMDACLGPQLEALDPLRSESGCPIYVDDQLPNYIRVDACDHDTILRIAHRLRVEWAKILAAMHVKVKLYLVQPPRALTKCEVRIDQAPSYNGAVLCNPILHGICSDSALFYNENQALRAKNMSLLRDSVTRSLQGLRFLRAHVRMRVSFGKFILNDYRVPQGGARYSFDKFRDMLLHSKTKGNVIPGLDSEPFGGSILTRIASATDILSPCGANSFSLENTQPLYTVNFEFMGEHSSSLQLETEFAKSPGSGLFEVSQRRWIRPQNAVDVGDKHPPLQVAVIDFERYSTMRHCLEFSHSQYSSCHWQLEICALNFQPSSSIAQSLRAFANSIHFKPDANLGFCGNITRRVTFSHLAPINRLVEKTALRYQLKESSYILEVARYDTYIRAISGTKLSDTPMTTWGASVFDVQWDNLLGQHANIKLGYAPEWTPSLSTWFPDLHHARSTDECKGFEQFIDLIHRIALLLSPNAIRGSVVHEDITIGSQSSERPAPKCDTAIRSSTR</sequence>
<organism evidence="1">
    <name type="scientific">Ophidiomyces ophidiicola</name>
    <dbReference type="NCBI Taxonomy" id="1387563"/>
    <lineage>
        <taxon>Eukaryota</taxon>
        <taxon>Fungi</taxon>
        <taxon>Dikarya</taxon>
        <taxon>Ascomycota</taxon>
        <taxon>Pezizomycotina</taxon>
        <taxon>Eurotiomycetes</taxon>
        <taxon>Eurotiomycetidae</taxon>
        <taxon>Onygenales</taxon>
        <taxon>Onygenaceae</taxon>
        <taxon>Ophidiomyces</taxon>
    </lineage>
</organism>
<reference evidence="1" key="1">
    <citation type="journal article" date="2022" name="bioRxiv">
        <title>Population genetic analysis of Ophidiomyces ophidiicola, the causative agent of snake fungal disease, indicates recent introductions to the USA.</title>
        <authorList>
            <person name="Ladner J.T."/>
            <person name="Palmer J.M."/>
            <person name="Ettinger C.L."/>
            <person name="Stajich J.E."/>
            <person name="Farrell T.M."/>
            <person name="Glorioso B.M."/>
            <person name="Lawson B."/>
            <person name="Price S.J."/>
            <person name="Stengle A.G."/>
            <person name="Grear D.A."/>
            <person name="Lorch J.M."/>
        </authorList>
    </citation>
    <scope>NUCLEOTIDE SEQUENCE</scope>
    <source>
        <strain evidence="1">NWHC 24266-5</strain>
    </source>
</reference>
<gene>
    <name evidence="1" type="ORF">LOY88_002832</name>
</gene>
<protein>
    <submittedName>
        <fullName evidence="1">Uncharacterized protein</fullName>
    </submittedName>
</protein>
<name>A0ACB8UY68_9EURO</name>
<dbReference type="EMBL" id="JALBCA010000034">
    <property type="protein sequence ID" value="KAI2388035.1"/>
    <property type="molecule type" value="Genomic_DNA"/>
</dbReference>
<comment type="caution">
    <text evidence="1">The sequence shown here is derived from an EMBL/GenBank/DDBJ whole genome shotgun (WGS) entry which is preliminary data.</text>
</comment>